<dbReference type="Proteomes" id="UP000007797">
    <property type="component" value="Unassembled WGS sequence"/>
</dbReference>
<feature type="compositionally biased region" description="Polar residues" evidence="1">
    <location>
        <begin position="309"/>
        <end position="320"/>
    </location>
</feature>
<feature type="compositionally biased region" description="Low complexity" evidence="1">
    <location>
        <begin position="28"/>
        <end position="75"/>
    </location>
</feature>
<dbReference type="EMBL" id="GL883028">
    <property type="protein sequence ID" value="EGG14671.1"/>
    <property type="molecule type" value="Genomic_DNA"/>
</dbReference>
<feature type="compositionally biased region" description="Low complexity" evidence="1">
    <location>
        <begin position="87"/>
        <end position="104"/>
    </location>
</feature>
<dbReference type="STRING" id="1054147.F4QBT3"/>
<feature type="compositionally biased region" description="Low complexity" evidence="1">
    <location>
        <begin position="1108"/>
        <end position="1118"/>
    </location>
</feature>
<feature type="compositionally biased region" description="Low complexity" evidence="1">
    <location>
        <begin position="169"/>
        <end position="190"/>
    </location>
</feature>
<protein>
    <submittedName>
        <fullName evidence="3">Pleckstrin domain-containing protein</fullName>
    </submittedName>
</protein>
<feature type="region of interest" description="Disordered" evidence="1">
    <location>
        <begin position="1102"/>
        <end position="1126"/>
    </location>
</feature>
<feature type="compositionally biased region" description="Low complexity" evidence="1">
    <location>
        <begin position="1157"/>
        <end position="1168"/>
    </location>
</feature>
<dbReference type="RefSeq" id="XP_004351179.1">
    <property type="nucleotide sequence ID" value="XM_004351127.1"/>
</dbReference>
<feature type="compositionally biased region" description="Polar residues" evidence="1">
    <location>
        <begin position="513"/>
        <end position="530"/>
    </location>
</feature>
<feature type="region of interest" description="Disordered" evidence="1">
    <location>
        <begin position="236"/>
        <end position="263"/>
    </location>
</feature>
<feature type="region of interest" description="Disordered" evidence="1">
    <location>
        <begin position="295"/>
        <end position="588"/>
    </location>
</feature>
<dbReference type="GO" id="GO:0005829">
    <property type="term" value="C:cytosol"/>
    <property type="evidence" value="ECO:0007669"/>
    <property type="project" value="TreeGrafter"/>
</dbReference>
<evidence type="ECO:0000313" key="4">
    <source>
        <dbReference type="Proteomes" id="UP000007797"/>
    </source>
</evidence>
<evidence type="ECO:0000256" key="1">
    <source>
        <dbReference type="SAM" id="MobiDB-lite"/>
    </source>
</evidence>
<proteinExistence type="predicted"/>
<dbReference type="Pfam" id="PF00621">
    <property type="entry name" value="RhoGEF"/>
    <property type="match status" value="1"/>
</dbReference>
<dbReference type="InterPro" id="IPR000219">
    <property type="entry name" value="DH_dom"/>
</dbReference>
<feature type="region of interest" description="Disordered" evidence="1">
    <location>
        <begin position="27"/>
        <end position="75"/>
    </location>
</feature>
<feature type="compositionally biased region" description="Basic and acidic residues" evidence="1">
    <location>
        <begin position="385"/>
        <end position="512"/>
    </location>
</feature>
<dbReference type="GO" id="GO:0005085">
    <property type="term" value="F:guanyl-nucleotide exchange factor activity"/>
    <property type="evidence" value="ECO:0007669"/>
    <property type="project" value="InterPro"/>
</dbReference>
<name>F4QBT3_CACFS</name>
<dbReference type="OrthoDB" id="1716625at2759"/>
<evidence type="ECO:0000259" key="2">
    <source>
        <dbReference type="PROSITE" id="PS50010"/>
    </source>
</evidence>
<dbReference type="Gene3D" id="1.20.900.10">
    <property type="entry name" value="Dbl homology (DH) domain"/>
    <property type="match status" value="1"/>
</dbReference>
<dbReference type="SMART" id="SM00233">
    <property type="entry name" value="PH"/>
    <property type="match status" value="1"/>
</dbReference>
<dbReference type="InterPro" id="IPR001849">
    <property type="entry name" value="PH_domain"/>
</dbReference>
<feature type="compositionally biased region" description="Low complexity" evidence="1">
    <location>
        <begin position="713"/>
        <end position="724"/>
    </location>
</feature>
<accession>F4QBT3</accession>
<feature type="region of interest" description="Disordered" evidence="1">
    <location>
        <begin position="1144"/>
        <end position="1168"/>
    </location>
</feature>
<feature type="compositionally biased region" description="Pro residues" evidence="1">
    <location>
        <begin position="1144"/>
        <end position="1156"/>
    </location>
</feature>
<dbReference type="SMART" id="SM00325">
    <property type="entry name" value="RhoGEF"/>
    <property type="match status" value="1"/>
</dbReference>
<feature type="compositionally biased region" description="Basic and acidic residues" evidence="1">
    <location>
        <begin position="658"/>
        <end position="669"/>
    </location>
</feature>
<dbReference type="InterPro" id="IPR035899">
    <property type="entry name" value="DBL_dom_sf"/>
</dbReference>
<keyword evidence="4" id="KW-1185">Reference proteome</keyword>
<dbReference type="AlphaFoldDB" id="F4QBT3"/>
<feature type="region of interest" description="Disordered" evidence="1">
    <location>
        <begin position="601"/>
        <end position="685"/>
    </location>
</feature>
<organism evidence="3 4">
    <name type="scientific">Cavenderia fasciculata</name>
    <name type="common">Slime mold</name>
    <name type="synonym">Dictyostelium fasciculatum</name>
    <dbReference type="NCBI Taxonomy" id="261658"/>
    <lineage>
        <taxon>Eukaryota</taxon>
        <taxon>Amoebozoa</taxon>
        <taxon>Evosea</taxon>
        <taxon>Eumycetozoa</taxon>
        <taxon>Dictyostelia</taxon>
        <taxon>Acytosteliales</taxon>
        <taxon>Cavenderiaceae</taxon>
        <taxon>Cavenderia</taxon>
    </lineage>
</organism>
<sequence>MSKSCGSCAKVNAVTARFCVSCGNSLGTTTSSSSPAKTATTTAGGPAKTATTTTSPAKTTTTTASPAKTTGTTVTSKSTLKLAPVISSTASTSSSGANGAASKPLPTPPPTTGSSSTTTTTTAPLVSSGSGGRGSTLRINKTTPPTTTTTTTTTPVTSTSRSFSVSYKTPPSLGSSGTTTTTTSTSAAPTIPNRGGTLRPAPKPPVTTTTTPSTTTTTTTPSESFLAVKLKETKIDGAGANGGNRPKSHTISSASVDSKPMVTPGGSFVKNAIKSRDTLDHKVQSEVKVINGDMHAPVVKPMPTPPTTNGHSVHVTSPKSLTMGAQKDRDHTVIHKKSVSAPPAPPPPTSHHSSSSSSSSSSLAPPELPKKPAHLKTQNSMDNLQKLEKEKFDRSQAEREKQDMEKQRLDRERDERDREKLRLIEKERKEKVERERLKMQHEKEERDKEKIAEKERAKAERQLQKEKDREEKGVKAKQDKEEREKEKLRKQQEKERKLQEREEVANERERSDSISIRLSGSNNSIDTAITNSNSHSSSSLNHSNVSDDEDIPSSPKLTFSDVRNKDLEKKKKEREKYNTSPAHGRSRFFSFILGDKDKEYNPSSDEFVISSPSLQNSGGGDRPSTPVTFAAGDEAHASGDECDSSQGGGPQLRKWAIKRNEHQKSEKDLLASSASMAPSSPSQQSVLIATNRISQIYEENGSPAGGSSPATVSISHSNSPSQSSFVLGSSRLSVPQPPPDLPALPPATDQRSRVVSEFIVTEADYIRDLEIMVWLRKELVHQDEQSKNSSIDEINALFSNVEQLIMVNKMLYSEFCKPPPDTNDFGEAIAIALASMSEFLKSYFVYCSNQTKALSTFTNLRGKNCSYLGYLLSRRECRSLPFDSFLIKPIQRACKYPLLIRELLKSTPENHKSYSMLKVAQTKIESIVATINEKKREFDGQMRMYEIQSRFVESDIEMEKTILAPSRKLAKEGVIDSMGYFIPGNTSTQYYKKAKEGCYFLFNDLLIWGTPNKSGGIMTDVPSATDPNCPLKLRAYIPLDSCIIRDVPTDPNAFEIIYSNKEVWMFILDDEETRISLYNEIDQLIETNLKNEYKKFVEQKEKEDLENQKNNANNNTKDNNNKDQPLVVETYEDWKLLVRNKPLPEVPKLPSLPPLPDLASSSSSLSTE</sequence>
<dbReference type="KEGG" id="dfa:DFA_10929"/>
<dbReference type="InterPro" id="IPR011993">
    <property type="entry name" value="PH-like_dom_sf"/>
</dbReference>
<dbReference type="PANTHER" id="PTHR45834">
    <property type="entry name" value="RHO GUANINE NUCLEOTIDE EXCHANGE FACTOR 9-RELATED"/>
    <property type="match status" value="1"/>
</dbReference>
<dbReference type="PROSITE" id="PS50010">
    <property type="entry name" value="DH_2"/>
    <property type="match status" value="1"/>
</dbReference>
<dbReference type="PANTHER" id="PTHR45834:SF7">
    <property type="entry name" value="DH DOMAIN-CONTAINING PROTEIN"/>
    <property type="match status" value="1"/>
</dbReference>
<feature type="compositionally biased region" description="Low complexity" evidence="1">
    <location>
        <begin position="531"/>
        <end position="544"/>
    </location>
</feature>
<evidence type="ECO:0000313" key="3">
    <source>
        <dbReference type="EMBL" id="EGG14671.1"/>
    </source>
</evidence>
<dbReference type="CDD" id="cd00160">
    <property type="entry name" value="RhoGEF"/>
    <property type="match status" value="1"/>
</dbReference>
<feature type="compositionally biased region" description="Low complexity" evidence="1">
    <location>
        <begin position="350"/>
        <end position="365"/>
    </location>
</feature>
<feature type="region of interest" description="Disordered" evidence="1">
    <location>
        <begin position="698"/>
        <end position="748"/>
    </location>
</feature>
<feature type="compositionally biased region" description="Pro residues" evidence="1">
    <location>
        <begin position="735"/>
        <end position="745"/>
    </location>
</feature>
<dbReference type="OMA" id="FVYCSNQ"/>
<feature type="compositionally biased region" description="Low complexity" evidence="1">
    <location>
        <begin position="112"/>
        <end position="128"/>
    </location>
</feature>
<dbReference type="GeneID" id="14866671"/>
<dbReference type="SUPFAM" id="SSF50729">
    <property type="entry name" value="PH domain-like"/>
    <property type="match status" value="1"/>
</dbReference>
<feature type="compositionally biased region" description="Basic and acidic residues" evidence="1">
    <location>
        <begin position="562"/>
        <end position="577"/>
    </location>
</feature>
<feature type="compositionally biased region" description="Low complexity" evidence="1">
    <location>
        <begin position="142"/>
        <end position="160"/>
    </location>
</feature>
<dbReference type="Gene3D" id="2.30.29.30">
    <property type="entry name" value="Pleckstrin-homology domain (PH domain)/Phosphotyrosine-binding domain (PTB)"/>
    <property type="match status" value="1"/>
</dbReference>
<dbReference type="SUPFAM" id="SSF48065">
    <property type="entry name" value="DBL homology domain (DH-domain)"/>
    <property type="match status" value="1"/>
</dbReference>
<feature type="compositionally biased region" description="Low complexity" evidence="1">
    <location>
        <begin position="207"/>
        <end position="221"/>
    </location>
</feature>
<feature type="domain" description="DH" evidence="2">
    <location>
        <begin position="750"/>
        <end position="934"/>
    </location>
</feature>
<reference evidence="4" key="1">
    <citation type="journal article" date="2011" name="Genome Res.">
        <title>Phylogeny-wide analysis of social amoeba genomes highlights ancient origins for complex intercellular communication.</title>
        <authorList>
            <person name="Heidel A.J."/>
            <person name="Lawal H.M."/>
            <person name="Felder M."/>
            <person name="Schilde C."/>
            <person name="Helps N.R."/>
            <person name="Tunggal B."/>
            <person name="Rivero F."/>
            <person name="John U."/>
            <person name="Schleicher M."/>
            <person name="Eichinger L."/>
            <person name="Platzer M."/>
            <person name="Noegel A.A."/>
            <person name="Schaap P."/>
            <person name="Gloeckner G."/>
        </authorList>
    </citation>
    <scope>NUCLEOTIDE SEQUENCE [LARGE SCALE GENOMIC DNA]</scope>
    <source>
        <strain evidence="4">SH3</strain>
    </source>
</reference>
<feature type="compositionally biased region" description="Low complexity" evidence="1">
    <location>
        <begin position="671"/>
        <end position="685"/>
    </location>
</feature>
<feature type="region of interest" description="Disordered" evidence="1">
    <location>
        <begin position="87"/>
        <end position="221"/>
    </location>
</feature>
<gene>
    <name evidence="3" type="primary">gxcQ</name>
    <name evidence="3" type="ORF">DFA_10929</name>
</gene>
<dbReference type="InterPro" id="IPR053086">
    <property type="entry name" value="RhoGEF_domain"/>
</dbReference>